<dbReference type="Gene3D" id="1.25.40.10">
    <property type="entry name" value="Tetratricopeptide repeat domain"/>
    <property type="match status" value="1"/>
</dbReference>
<evidence type="ECO:0000313" key="4">
    <source>
        <dbReference type="EMBL" id="GAA3989989.1"/>
    </source>
</evidence>
<gene>
    <name evidence="4" type="ORF">GCM10022210_49310</name>
</gene>
<dbReference type="PROSITE" id="PS50005">
    <property type="entry name" value="TPR"/>
    <property type="match status" value="1"/>
</dbReference>
<dbReference type="InterPro" id="IPR011990">
    <property type="entry name" value="TPR-like_helical_dom_sf"/>
</dbReference>
<dbReference type="Pfam" id="PF13181">
    <property type="entry name" value="TPR_8"/>
    <property type="match status" value="1"/>
</dbReference>
<protein>
    <recommendedName>
        <fullName evidence="6">Tetratricopeptide repeat protein</fullName>
    </recommendedName>
</protein>
<dbReference type="SUPFAM" id="SSF48452">
    <property type="entry name" value="TPR-like"/>
    <property type="match status" value="1"/>
</dbReference>
<dbReference type="PANTHER" id="PTHR44186">
    <property type="match status" value="1"/>
</dbReference>
<reference evidence="5" key="1">
    <citation type="journal article" date="2019" name="Int. J. Syst. Evol. Microbiol.">
        <title>The Global Catalogue of Microorganisms (GCM) 10K type strain sequencing project: providing services to taxonomists for standard genome sequencing and annotation.</title>
        <authorList>
            <consortium name="The Broad Institute Genomics Platform"/>
            <consortium name="The Broad Institute Genome Sequencing Center for Infectious Disease"/>
            <person name="Wu L."/>
            <person name="Ma J."/>
        </authorList>
    </citation>
    <scope>NUCLEOTIDE SEQUENCE [LARGE SCALE GENOMIC DNA]</scope>
    <source>
        <strain evidence="5">JCM 16601</strain>
    </source>
</reference>
<dbReference type="Pfam" id="PF14559">
    <property type="entry name" value="TPR_19"/>
    <property type="match status" value="1"/>
</dbReference>
<dbReference type="InterPro" id="IPR019734">
    <property type="entry name" value="TPR_rpt"/>
</dbReference>
<evidence type="ECO:0008006" key="6">
    <source>
        <dbReference type="Google" id="ProtNLM"/>
    </source>
</evidence>
<feature type="repeat" description="TPR" evidence="3">
    <location>
        <begin position="63"/>
        <end position="96"/>
    </location>
</feature>
<evidence type="ECO:0000313" key="5">
    <source>
        <dbReference type="Proteomes" id="UP001500742"/>
    </source>
</evidence>
<accession>A0ABP7QYM9</accession>
<name>A0ABP7QYM9_9SPHI</name>
<evidence type="ECO:0000256" key="3">
    <source>
        <dbReference type="PROSITE-ProRule" id="PRU00339"/>
    </source>
</evidence>
<dbReference type="PANTHER" id="PTHR44186:SF1">
    <property type="entry name" value="BARDET-BIEDL SYNDROME 4 PROTEIN"/>
    <property type="match status" value="1"/>
</dbReference>
<comment type="caution">
    <text evidence="4">The sequence shown here is derived from an EMBL/GenBank/DDBJ whole genome shotgun (WGS) entry which is preliminary data.</text>
</comment>
<keyword evidence="1" id="KW-0677">Repeat</keyword>
<dbReference type="EMBL" id="BAAAZC010000031">
    <property type="protein sequence ID" value="GAA3989989.1"/>
    <property type="molecule type" value="Genomic_DNA"/>
</dbReference>
<evidence type="ECO:0000256" key="1">
    <source>
        <dbReference type="ARBA" id="ARBA00022737"/>
    </source>
</evidence>
<organism evidence="4 5">
    <name type="scientific">Mucilaginibacter dorajii</name>
    <dbReference type="NCBI Taxonomy" id="692994"/>
    <lineage>
        <taxon>Bacteria</taxon>
        <taxon>Pseudomonadati</taxon>
        <taxon>Bacteroidota</taxon>
        <taxon>Sphingobacteriia</taxon>
        <taxon>Sphingobacteriales</taxon>
        <taxon>Sphingobacteriaceae</taxon>
        <taxon>Mucilaginibacter</taxon>
    </lineage>
</organism>
<dbReference type="Proteomes" id="UP001500742">
    <property type="component" value="Unassembled WGS sequence"/>
</dbReference>
<keyword evidence="2 3" id="KW-0802">TPR repeat</keyword>
<keyword evidence="5" id="KW-1185">Reference proteome</keyword>
<proteinExistence type="predicted"/>
<sequence>MSARDSFANEDYDDAIYNYKKAQQYAPYEKVILLELGKSYLLKGNYNESIQILTQAQQYISDPFLSSNLGEAYANLDNYSEGEKAFKNSIDLMPNRMYPKYLLFKMYLKSQQAIKSKLLAREILTMPIKIESAATIEMKTEVYSYLKR</sequence>
<evidence type="ECO:0000256" key="2">
    <source>
        <dbReference type="ARBA" id="ARBA00022803"/>
    </source>
</evidence>